<sequence>MVPIIRSIIYMRKKSHISLAGQIMNSMELDNVFDYRLPFYVGSIWPDCRPSFVTTPHKFDITFDDIERKISKFIANYDKDKGMNMRRCAGLGVIIHYIADYFTFPHNDHYPGNVKDHCYYERDLKFGMRAFLQTEEAAQIKEHVAAYDSVEELTSYIRSIHNSYMKLAHTVEEDIRYIVHACTTVVKSVLNMVSYAVSTSVMNIQYV</sequence>
<evidence type="ECO:0000313" key="3">
    <source>
        <dbReference type="Proteomes" id="UP001644750"/>
    </source>
</evidence>
<evidence type="ECO:0000313" key="2">
    <source>
        <dbReference type="EMBL" id="NSJ79084.1"/>
    </source>
</evidence>
<organism evidence="2 3">
    <name type="scientific">Anaerostipes hadrus</name>
    <dbReference type="NCBI Taxonomy" id="649756"/>
    <lineage>
        <taxon>Bacteria</taxon>
        <taxon>Bacillati</taxon>
        <taxon>Bacillota</taxon>
        <taxon>Clostridia</taxon>
        <taxon>Lachnospirales</taxon>
        <taxon>Lachnospiraceae</taxon>
        <taxon>Anaerostipes</taxon>
    </lineage>
</organism>
<feature type="domain" description="Phospholipase C/D" evidence="1">
    <location>
        <begin position="15"/>
        <end position="169"/>
    </location>
</feature>
<name>A0ABX2HWF6_ANAHA</name>
<accession>A0ABX2HWF6</accession>
<evidence type="ECO:0000259" key="1">
    <source>
        <dbReference type="Pfam" id="PF00882"/>
    </source>
</evidence>
<dbReference type="InterPro" id="IPR008947">
    <property type="entry name" value="PLipase_C/P1_nuclease_dom_sf"/>
</dbReference>
<protein>
    <submittedName>
        <fullName evidence="2">Zinc dependent phospholipase C family protein</fullName>
    </submittedName>
</protein>
<keyword evidence="3" id="KW-1185">Reference proteome</keyword>
<proteinExistence type="predicted"/>
<gene>
    <name evidence="2" type="ORF">G5A72_05690</name>
</gene>
<dbReference type="Proteomes" id="UP001644750">
    <property type="component" value="Unassembled WGS sequence"/>
</dbReference>
<reference evidence="2 3" key="1">
    <citation type="journal article" date="2020" name="Cell Host Microbe">
        <title>Functional and Genomic Variation between Human-Derived Isolates of Lachnospiraceae Reveals Inter- and Intra-Species Diversity.</title>
        <authorList>
            <person name="Sorbara M.T."/>
            <person name="Littmann E.R."/>
            <person name="Fontana E."/>
            <person name="Moody T.U."/>
            <person name="Kohout C.E."/>
            <person name="Gjonbalaj M."/>
            <person name="Eaton V."/>
            <person name="Seok R."/>
            <person name="Leiner I.M."/>
            <person name="Pamer E.G."/>
        </authorList>
    </citation>
    <scope>NUCLEOTIDE SEQUENCE [LARGE SCALE GENOMIC DNA]</scope>
    <source>
        <strain evidence="2 3">MSK.14.57</strain>
    </source>
</reference>
<dbReference type="EMBL" id="JAAITB010000009">
    <property type="protein sequence ID" value="NSJ79084.1"/>
    <property type="molecule type" value="Genomic_DNA"/>
</dbReference>
<dbReference type="InterPro" id="IPR029002">
    <property type="entry name" value="PLPC/GPLD1"/>
</dbReference>
<comment type="caution">
    <text evidence="2">The sequence shown here is derived from an EMBL/GenBank/DDBJ whole genome shotgun (WGS) entry which is preliminary data.</text>
</comment>
<dbReference type="SUPFAM" id="SSF48537">
    <property type="entry name" value="Phospholipase C/P1 nuclease"/>
    <property type="match status" value="1"/>
</dbReference>
<dbReference type="Pfam" id="PF00882">
    <property type="entry name" value="Zn_dep_PLPC"/>
    <property type="match status" value="1"/>
</dbReference>